<sequence length="129" mass="15005">MRSSKVGYFLEYNCNLIQDLYLSANTARTMASSSGNFTMPRKDFERIQRHYDYILDRVFNPDDLITTLFCKGVLDLDQKTHILNIETGRPRVRKLLDILMTECGNCYQLFLEALREKRFGPIADTLGKI</sequence>
<evidence type="ECO:0000259" key="1">
    <source>
        <dbReference type="PROSITE" id="PS50209"/>
    </source>
</evidence>
<evidence type="ECO:0000313" key="2">
    <source>
        <dbReference type="EMBL" id="KAK6169737.1"/>
    </source>
</evidence>
<protein>
    <recommendedName>
        <fullName evidence="1">CARD domain-containing protein</fullName>
    </recommendedName>
</protein>
<accession>A0AAN8P3L9</accession>
<feature type="domain" description="CARD" evidence="1">
    <location>
        <begin position="39"/>
        <end position="116"/>
    </location>
</feature>
<dbReference type="AlphaFoldDB" id="A0AAN8P3L9"/>
<evidence type="ECO:0000313" key="3">
    <source>
        <dbReference type="Proteomes" id="UP001347796"/>
    </source>
</evidence>
<dbReference type="CDD" id="cd01671">
    <property type="entry name" value="CARD"/>
    <property type="match status" value="1"/>
</dbReference>
<dbReference type="Gene3D" id="1.10.533.10">
    <property type="entry name" value="Death Domain, Fas"/>
    <property type="match status" value="1"/>
</dbReference>
<dbReference type="EMBL" id="JAZGQO010000015">
    <property type="protein sequence ID" value="KAK6169737.1"/>
    <property type="molecule type" value="Genomic_DNA"/>
</dbReference>
<organism evidence="2 3">
    <name type="scientific">Patella caerulea</name>
    <name type="common">Rayed Mediterranean limpet</name>
    <dbReference type="NCBI Taxonomy" id="87958"/>
    <lineage>
        <taxon>Eukaryota</taxon>
        <taxon>Metazoa</taxon>
        <taxon>Spiralia</taxon>
        <taxon>Lophotrochozoa</taxon>
        <taxon>Mollusca</taxon>
        <taxon>Gastropoda</taxon>
        <taxon>Patellogastropoda</taxon>
        <taxon>Patelloidea</taxon>
        <taxon>Patellidae</taxon>
        <taxon>Patella</taxon>
    </lineage>
</organism>
<keyword evidence="3" id="KW-1185">Reference proteome</keyword>
<name>A0AAN8P3L9_PATCE</name>
<gene>
    <name evidence="2" type="ORF">SNE40_020728</name>
</gene>
<reference evidence="2 3" key="1">
    <citation type="submission" date="2024-01" db="EMBL/GenBank/DDBJ databases">
        <title>The genome of the rayed Mediterranean limpet Patella caerulea (Linnaeus, 1758).</title>
        <authorList>
            <person name="Anh-Thu Weber A."/>
            <person name="Halstead-Nussloch G."/>
        </authorList>
    </citation>
    <scope>NUCLEOTIDE SEQUENCE [LARGE SCALE GENOMIC DNA]</scope>
    <source>
        <strain evidence="2">AATW-2023a</strain>
        <tissue evidence="2">Whole specimen</tissue>
    </source>
</reference>
<proteinExistence type="predicted"/>
<dbReference type="InterPro" id="IPR001315">
    <property type="entry name" value="CARD"/>
</dbReference>
<dbReference type="PROSITE" id="PS50209">
    <property type="entry name" value="CARD"/>
    <property type="match status" value="1"/>
</dbReference>
<dbReference type="Proteomes" id="UP001347796">
    <property type="component" value="Unassembled WGS sequence"/>
</dbReference>
<dbReference type="GO" id="GO:0042981">
    <property type="term" value="P:regulation of apoptotic process"/>
    <property type="evidence" value="ECO:0007669"/>
    <property type="project" value="InterPro"/>
</dbReference>
<dbReference type="InterPro" id="IPR011029">
    <property type="entry name" value="DEATH-like_dom_sf"/>
</dbReference>
<comment type="caution">
    <text evidence="2">The sequence shown here is derived from an EMBL/GenBank/DDBJ whole genome shotgun (WGS) entry which is preliminary data.</text>
</comment>
<dbReference type="SUPFAM" id="SSF47986">
    <property type="entry name" value="DEATH domain"/>
    <property type="match status" value="1"/>
</dbReference>
<dbReference type="Pfam" id="PF00619">
    <property type="entry name" value="CARD"/>
    <property type="match status" value="1"/>
</dbReference>